<dbReference type="Proteomes" id="UP000499080">
    <property type="component" value="Unassembled WGS sequence"/>
</dbReference>
<proteinExistence type="predicted"/>
<organism evidence="2 3">
    <name type="scientific">Araneus ventricosus</name>
    <name type="common">Orbweaver spider</name>
    <name type="synonym">Epeira ventricosa</name>
    <dbReference type="NCBI Taxonomy" id="182803"/>
    <lineage>
        <taxon>Eukaryota</taxon>
        <taxon>Metazoa</taxon>
        <taxon>Ecdysozoa</taxon>
        <taxon>Arthropoda</taxon>
        <taxon>Chelicerata</taxon>
        <taxon>Arachnida</taxon>
        <taxon>Araneae</taxon>
        <taxon>Araneomorphae</taxon>
        <taxon>Entelegynae</taxon>
        <taxon>Araneoidea</taxon>
        <taxon>Araneidae</taxon>
        <taxon>Araneus</taxon>
    </lineage>
</organism>
<protein>
    <submittedName>
        <fullName evidence="2">Uncharacterized protein</fullName>
    </submittedName>
</protein>
<dbReference type="EMBL" id="BGPR01134718">
    <property type="protein sequence ID" value="GBN54090.1"/>
    <property type="molecule type" value="Genomic_DNA"/>
</dbReference>
<feature type="non-terminal residue" evidence="2">
    <location>
        <position position="29"/>
    </location>
</feature>
<gene>
    <name evidence="1" type="ORF">AVEN_218313_1</name>
    <name evidence="2" type="ORF">AVEN_37108_1</name>
</gene>
<dbReference type="AlphaFoldDB" id="A0A4Y2PU40"/>
<name>A0A4Y2PU40_ARAVE</name>
<sequence>MCISADEQCEAKDGKIVCIVNGDELEDWL</sequence>
<accession>A0A4Y2PU40</accession>
<evidence type="ECO:0000313" key="2">
    <source>
        <dbReference type="EMBL" id="GBN54090.1"/>
    </source>
</evidence>
<dbReference type="EMBL" id="BGPR01187086">
    <property type="protein sequence ID" value="GBM80342.1"/>
    <property type="molecule type" value="Genomic_DNA"/>
</dbReference>
<comment type="caution">
    <text evidence="2">The sequence shown here is derived from an EMBL/GenBank/DDBJ whole genome shotgun (WGS) entry which is preliminary data.</text>
</comment>
<keyword evidence="3" id="KW-1185">Reference proteome</keyword>
<reference evidence="2 3" key="1">
    <citation type="journal article" date="2019" name="Sci. Rep.">
        <title>Orb-weaving spider Araneus ventricosus genome elucidates the spidroin gene catalogue.</title>
        <authorList>
            <person name="Kono N."/>
            <person name="Nakamura H."/>
            <person name="Ohtoshi R."/>
            <person name="Moran D.A.P."/>
            <person name="Shinohara A."/>
            <person name="Yoshida Y."/>
            <person name="Fujiwara M."/>
            <person name="Mori M."/>
            <person name="Tomita M."/>
            <person name="Arakawa K."/>
        </authorList>
    </citation>
    <scope>NUCLEOTIDE SEQUENCE [LARGE SCALE GENOMIC DNA]</scope>
</reference>
<evidence type="ECO:0000313" key="3">
    <source>
        <dbReference type="Proteomes" id="UP000499080"/>
    </source>
</evidence>
<evidence type="ECO:0000313" key="1">
    <source>
        <dbReference type="EMBL" id="GBM80342.1"/>
    </source>
</evidence>